<dbReference type="EMBL" id="CAFBMW010000014">
    <property type="protein sequence ID" value="CAB4941248.1"/>
    <property type="molecule type" value="Genomic_DNA"/>
</dbReference>
<dbReference type="SUPFAM" id="SSF54975">
    <property type="entry name" value="Acylphosphatase/BLUF domain-like"/>
    <property type="match status" value="1"/>
</dbReference>
<evidence type="ECO:0000313" key="2">
    <source>
        <dbReference type="EMBL" id="CAB4941248.1"/>
    </source>
</evidence>
<dbReference type="Pfam" id="PF00708">
    <property type="entry name" value="Acylphosphatase"/>
    <property type="match status" value="1"/>
</dbReference>
<dbReference type="InterPro" id="IPR020456">
    <property type="entry name" value="Acylphosphatase"/>
</dbReference>
<dbReference type="Gene3D" id="3.30.70.100">
    <property type="match status" value="1"/>
</dbReference>
<dbReference type="GO" id="GO:0003998">
    <property type="term" value="F:acylphosphatase activity"/>
    <property type="evidence" value="ECO:0007669"/>
    <property type="project" value="InterPro"/>
</dbReference>
<reference evidence="2" key="1">
    <citation type="submission" date="2020-05" db="EMBL/GenBank/DDBJ databases">
        <authorList>
            <person name="Chiriac C."/>
            <person name="Salcher M."/>
            <person name="Ghai R."/>
            <person name="Kavagutti S V."/>
        </authorList>
    </citation>
    <scope>NUCLEOTIDE SEQUENCE</scope>
</reference>
<dbReference type="PROSITE" id="PS00150">
    <property type="entry name" value="ACYLPHOSPHATASE_1"/>
    <property type="match status" value="1"/>
</dbReference>
<dbReference type="PROSITE" id="PS51160">
    <property type="entry name" value="ACYLPHOSPHATASE_3"/>
    <property type="match status" value="1"/>
</dbReference>
<dbReference type="AlphaFoldDB" id="A0A6J7JCY3"/>
<dbReference type="PROSITE" id="PS00151">
    <property type="entry name" value="ACYLPHOSPHATASE_2"/>
    <property type="match status" value="1"/>
</dbReference>
<dbReference type="PRINTS" id="PR00112">
    <property type="entry name" value="ACYLPHPHTASE"/>
</dbReference>
<dbReference type="InterPro" id="IPR017968">
    <property type="entry name" value="Acylphosphatase_CS"/>
</dbReference>
<dbReference type="InterPro" id="IPR036046">
    <property type="entry name" value="Acylphosphatase-like_dom_sf"/>
</dbReference>
<gene>
    <name evidence="2" type="ORF">UFOPK3662_01906</name>
</gene>
<protein>
    <submittedName>
        <fullName evidence="2">Unannotated protein</fullName>
    </submittedName>
</protein>
<sequence length="89" mass="9694">MKAVQARVTGRVQGVSFRWYTQEQAQRLGVVGWVRNEPDGSVLLHAEGEDDAVDALVEWCRTGPSMARVADVAVREAAPSDATSFDVGY</sequence>
<dbReference type="PANTHER" id="PTHR47268">
    <property type="entry name" value="ACYLPHOSPHATASE"/>
    <property type="match status" value="1"/>
</dbReference>
<name>A0A6J7JCY3_9ZZZZ</name>
<feature type="domain" description="Acylphosphatase-like" evidence="1">
    <location>
        <begin position="3"/>
        <end position="89"/>
    </location>
</feature>
<evidence type="ECO:0000259" key="1">
    <source>
        <dbReference type="PROSITE" id="PS51160"/>
    </source>
</evidence>
<accession>A0A6J7JCY3</accession>
<proteinExistence type="predicted"/>
<organism evidence="2">
    <name type="scientific">freshwater metagenome</name>
    <dbReference type="NCBI Taxonomy" id="449393"/>
    <lineage>
        <taxon>unclassified sequences</taxon>
        <taxon>metagenomes</taxon>
        <taxon>ecological metagenomes</taxon>
    </lineage>
</organism>
<dbReference type="InterPro" id="IPR001792">
    <property type="entry name" value="Acylphosphatase-like_dom"/>
</dbReference>
<dbReference type="PANTHER" id="PTHR47268:SF4">
    <property type="entry name" value="ACYLPHOSPHATASE"/>
    <property type="match status" value="1"/>
</dbReference>